<dbReference type="PANTHER" id="PTHR11203:SF37">
    <property type="entry name" value="INTEGRATOR COMPLEX SUBUNIT 11"/>
    <property type="match status" value="1"/>
</dbReference>
<dbReference type="Pfam" id="PF00753">
    <property type="entry name" value="Lactamase_B"/>
    <property type="match status" value="1"/>
</dbReference>
<dbReference type="Gene3D" id="3.40.50.10890">
    <property type="match status" value="1"/>
</dbReference>
<dbReference type="InterPro" id="IPR011108">
    <property type="entry name" value="RMMBL"/>
</dbReference>
<dbReference type="Pfam" id="PF10996">
    <property type="entry name" value="Beta-Casp"/>
    <property type="match status" value="1"/>
</dbReference>
<feature type="domain" description="Metallo-beta-lactamase" evidence="2">
    <location>
        <begin position="28"/>
        <end position="257"/>
    </location>
</feature>
<evidence type="ECO:0000313" key="5">
    <source>
        <dbReference type="Proteomes" id="UP000534783"/>
    </source>
</evidence>
<sequence>MDREPDSVSPDKEAAPALTFLGATGTVTGSKYLFSAGSKKILIDCGLFQGFKQLRLRNWEALPIEPREIDAVILTHAHLDHSGYLPLLVRDGFAGKVYSTPATRDLCRILLPDSGYLQEEDAEYANRHHFSKHAPALPLYTREDAERSLHSFRTVEFGKAFDLGEGLTFQFLPAGHLLGAALTSLQFNGTSLLFSGDLGRPNDLLMAPPSVIRKTDYLVIESTYGDRSHDPADPQKILAEIINRTAARGGVVVIPAFAVGRAQTLLYAIHLLKEAKAIPDLPVFLNSPMAIEATGLYYEHLGEHRLNEAQCRAMVRTAHLVHSVEESKRVNALRDPMILISASGMATGGRVLHHLKTFAPDERNTIVFAGYQAGGTRGAAMAAGAKTIKIHGEYIPIRAEVIVLDQFSAHADADEILDWLGRFAVPPKETFITHGEPEAADALRHRIEEKVRWRCRVPDYLESVELG</sequence>
<dbReference type="SMART" id="SM01027">
    <property type="entry name" value="Beta-Casp"/>
    <property type="match status" value="1"/>
</dbReference>
<dbReference type="CDD" id="cd16295">
    <property type="entry name" value="TTHA0252-CPSF-like_MBL-fold"/>
    <property type="match status" value="1"/>
</dbReference>
<dbReference type="InterPro" id="IPR036866">
    <property type="entry name" value="RibonucZ/Hydroxyglut_hydro"/>
</dbReference>
<dbReference type="AlphaFoldDB" id="A0A7X6DP74"/>
<keyword evidence="5" id="KW-1185">Reference proteome</keyword>
<evidence type="ECO:0000259" key="2">
    <source>
        <dbReference type="SMART" id="SM00849"/>
    </source>
</evidence>
<dbReference type="InterPro" id="IPR050698">
    <property type="entry name" value="MBL"/>
</dbReference>
<dbReference type="SMART" id="SM00849">
    <property type="entry name" value="Lactamase_B"/>
    <property type="match status" value="1"/>
</dbReference>
<dbReference type="Pfam" id="PF07521">
    <property type="entry name" value="RMMBL"/>
    <property type="match status" value="1"/>
</dbReference>
<evidence type="ECO:0000256" key="1">
    <source>
        <dbReference type="ARBA" id="ARBA00022801"/>
    </source>
</evidence>
<organism evidence="4 5">
    <name type="scientific">Candidatus Manganitrophus noduliformans</name>
    <dbReference type="NCBI Taxonomy" id="2606439"/>
    <lineage>
        <taxon>Bacteria</taxon>
        <taxon>Pseudomonadati</taxon>
        <taxon>Nitrospirota</taxon>
        <taxon>Nitrospiria</taxon>
        <taxon>Candidatus Troglogloeales</taxon>
        <taxon>Candidatus Manganitrophaceae</taxon>
        <taxon>Candidatus Manganitrophus</taxon>
    </lineage>
</organism>
<reference evidence="4 5" key="1">
    <citation type="journal article" date="2020" name="Nature">
        <title>Bacterial chemolithoautotrophy via manganese oxidation.</title>
        <authorList>
            <person name="Yu H."/>
            <person name="Leadbetter J.R."/>
        </authorList>
    </citation>
    <scope>NUCLEOTIDE SEQUENCE [LARGE SCALE GENOMIC DNA]</scope>
    <source>
        <strain evidence="4 5">Mn-1</strain>
    </source>
</reference>
<comment type="caution">
    <text evidence="4">The sequence shown here is derived from an EMBL/GenBank/DDBJ whole genome shotgun (WGS) entry which is preliminary data.</text>
</comment>
<dbReference type="Gene3D" id="3.60.15.10">
    <property type="entry name" value="Ribonuclease Z/Hydroxyacylglutathione hydrolase-like"/>
    <property type="match status" value="1"/>
</dbReference>
<dbReference type="GO" id="GO:0004521">
    <property type="term" value="F:RNA endonuclease activity"/>
    <property type="evidence" value="ECO:0007669"/>
    <property type="project" value="TreeGrafter"/>
</dbReference>
<dbReference type="EMBL" id="VTOW01000001">
    <property type="protein sequence ID" value="NKE70843.1"/>
    <property type="molecule type" value="Genomic_DNA"/>
</dbReference>
<evidence type="ECO:0000313" key="4">
    <source>
        <dbReference type="EMBL" id="NKE70843.1"/>
    </source>
</evidence>
<dbReference type="RefSeq" id="WP_168059259.1">
    <property type="nucleotide sequence ID" value="NZ_VTOW01000001.1"/>
</dbReference>
<feature type="domain" description="Beta-Casp" evidence="3">
    <location>
        <begin position="262"/>
        <end position="381"/>
    </location>
</feature>
<proteinExistence type="predicted"/>
<dbReference type="PANTHER" id="PTHR11203">
    <property type="entry name" value="CLEAVAGE AND POLYADENYLATION SPECIFICITY FACTOR FAMILY MEMBER"/>
    <property type="match status" value="1"/>
</dbReference>
<dbReference type="GO" id="GO:0016787">
    <property type="term" value="F:hydrolase activity"/>
    <property type="evidence" value="ECO:0007669"/>
    <property type="project" value="UniProtKB-KW"/>
</dbReference>
<accession>A0A7X6DP74</accession>
<dbReference type="InterPro" id="IPR001279">
    <property type="entry name" value="Metallo-B-lactamas"/>
</dbReference>
<dbReference type="SUPFAM" id="SSF56281">
    <property type="entry name" value="Metallo-hydrolase/oxidoreductase"/>
    <property type="match status" value="1"/>
</dbReference>
<evidence type="ECO:0000259" key="3">
    <source>
        <dbReference type="SMART" id="SM01027"/>
    </source>
</evidence>
<name>A0A7X6DP74_9BACT</name>
<gene>
    <name evidence="4" type="ORF">MNODULE_08840</name>
</gene>
<dbReference type="InterPro" id="IPR022712">
    <property type="entry name" value="Beta_Casp"/>
</dbReference>
<protein>
    <submittedName>
        <fullName evidence="4">MBL fold metallo-hydrolase</fullName>
    </submittedName>
</protein>
<dbReference type="Proteomes" id="UP000534783">
    <property type="component" value="Unassembled WGS sequence"/>
</dbReference>
<keyword evidence="1 4" id="KW-0378">Hydrolase</keyword>